<dbReference type="EMBL" id="GG666661">
    <property type="protein sequence ID" value="EEN45165.1"/>
    <property type="molecule type" value="Genomic_DNA"/>
</dbReference>
<name>C3ZQA9_BRAFL</name>
<feature type="region of interest" description="Disordered" evidence="1">
    <location>
        <begin position="17"/>
        <end position="41"/>
    </location>
</feature>
<dbReference type="AlphaFoldDB" id="C3ZQA9"/>
<accession>C3ZQA9</accession>
<protein>
    <submittedName>
        <fullName evidence="2">Uncharacterized protein</fullName>
    </submittedName>
</protein>
<gene>
    <name evidence="2" type="ORF">BRAFLDRAFT_84952</name>
</gene>
<proteinExistence type="predicted"/>
<reference evidence="2" key="1">
    <citation type="journal article" date="2008" name="Nature">
        <title>The amphioxus genome and the evolution of the chordate karyotype.</title>
        <authorList>
            <consortium name="US DOE Joint Genome Institute (JGI-PGF)"/>
            <person name="Putnam N.H."/>
            <person name="Butts T."/>
            <person name="Ferrier D.E.K."/>
            <person name="Furlong R.F."/>
            <person name="Hellsten U."/>
            <person name="Kawashima T."/>
            <person name="Robinson-Rechavi M."/>
            <person name="Shoguchi E."/>
            <person name="Terry A."/>
            <person name="Yu J.-K."/>
            <person name="Benito-Gutierrez E.L."/>
            <person name="Dubchak I."/>
            <person name="Garcia-Fernandez J."/>
            <person name="Gibson-Brown J.J."/>
            <person name="Grigoriev I.V."/>
            <person name="Horton A.C."/>
            <person name="de Jong P.J."/>
            <person name="Jurka J."/>
            <person name="Kapitonov V.V."/>
            <person name="Kohara Y."/>
            <person name="Kuroki Y."/>
            <person name="Lindquist E."/>
            <person name="Lucas S."/>
            <person name="Osoegawa K."/>
            <person name="Pennacchio L.A."/>
            <person name="Salamov A.A."/>
            <person name="Satou Y."/>
            <person name="Sauka-Spengler T."/>
            <person name="Schmutz J."/>
            <person name="Shin-I T."/>
            <person name="Toyoda A."/>
            <person name="Bronner-Fraser M."/>
            <person name="Fujiyama A."/>
            <person name="Holland L.Z."/>
            <person name="Holland P.W.H."/>
            <person name="Satoh N."/>
            <person name="Rokhsar D.S."/>
        </authorList>
    </citation>
    <scope>NUCLEOTIDE SEQUENCE [LARGE SCALE GENOMIC DNA]</scope>
    <source>
        <strain evidence="2">S238N-H82</strain>
        <tissue evidence="2">Testes</tissue>
    </source>
</reference>
<dbReference type="eggNOG" id="KOG2548">
    <property type="taxonomic scope" value="Eukaryota"/>
</dbReference>
<evidence type="ECO:0000313" key="2">
    <source>
        <dbReference type="EMBL" id="EEN45165.1"/>
    </source>
</evidence>
<dbReference type="InParanoid" id="C3ZQA9"/>
<feature type="compositionally biased region" description="Basic and acidic residues" evidence="1">
    <location>
        <begin position="19"/>
        <end position="41"/>
    </location>
</feature>
<organism>
    <name type="scientific">Branchiostoma floridae</name>
    <name type="common">Florida lancelet</name>
    <name type="synonym">Amphioxus</name>
    <dbReference type="NCBI Taxonomy" id="7739"/>
    <lineage>
        <taxon>Eukaryota</taxon>
        <taxon>Metazoa</taxon>
        <taxon>Chordata</taxon>
        <taxon>Cephalochordata</taxon>
        <taxon>Leptocardii</taxon>
        <taxon>Amphioxiformes</taxon>
        <taxon>Branchiostomatidae</taxon>
        <taxon>Branchiostoma</taxon>
    </lineage>
</organism>
<sequence length="143" mass="16453">MTPQERLKRRMQQMLNKQYKADKKAAAKKEEEKEQERLEREEELRDMARKMRRRLAHSWFNRIYVLPAVVLVCEMAVQHVPGEENESAESVNVRRSHDILAVAPDHGRLKAVSDALPLQIAPAPPPPILRTGPRVCCGEPRIS</sequence>
<evidence type="ECO:0000256" key="1">
    <source>
        <dbReference type="SAM" id="MobiDB-lite"/>
    </source>
</evidence>